<gene>
    <name evidence="3" type="ORF">BN961_01050</name>
</gene>
<accession>A0A090MMZ5</accession>
<proteinExistence type="predicted"/>
<reference evidence="3 4" key="1">
    <citation type="journal article" date="2014" name="Genome Announc.">
        <title>Genome Sequence of Afipia felis Strain 76713, Isolated in Hospital Water Using an Amoeba Co-Culture Procedure.</title>
        <authorList>
            <person name="Benamar S."/>
            <person name="La Scola B."/>
            <person name="Croce O."/>
        </authorList>
    </citation>
    <scope>NUCLEOTIDE SEQUENCE [LARGE SCALE GENOMIC DNA]</scope>
    <source>
        <strain evidence="3 4">76713</strain>
    </source>
</reference>
<feature type="signal peptide" evidence="2">
    <location>
        <begin position="1"/>
        <end position="19"/>
    </location>
</feature>
<dbReference type="STRING" id="1035.BN961_01050"/>
<keyword evidence="2" id="KW-0732">Signal</keyword>
<name>A0A090MMZ5_AFIFE</name>
<dbReference type="OrthoDB" id="8141463at2"/>
<feature type="region of interest" description="Disordered" evidence="1">
    <location>
        <begin position="28"/>
        <end position="119"/>
    </location>
</feature>
<keyword evidence="4" id="KW-1185">Reference proteome</keyword>
<feature type="chain" id="PRO_5001859742" evidence="2">
    <location>
        <begin position="20"/>
        <end position="119"/>
    </location>
</feature>
<dbReference type="RefSeq" id="WP_048755846.1">
    <property type="nucleotide sequence ID" value="NZ_CCAZ020000001.1"/>
</dbReference>
<dbReference type="Proteomes" id="UP000035762">
    <property type="component" value="Unassembled WGS sequence"/>
</dbReference>
<evidence type="ECO:0000313" key="4">
    <source>
        <dbReference type="Proteomes" id="UP000035762"/>
    </source>
</evidence>
<evidence type="ECO:0000313" key="3">
    <source>
        <dbReference type="EMBL" id="CEG07652.1"/>
    </source>
</evidence>
<evidence type="ECO:0000256" key="2">
    <source>
        <dbReference type="SAM" id="SignalP"/>
    </source>
</evidence>
<comment type="caution">
    <text evidence="3">The sequence shown here is derived from an EMBL/GenBank/DDBJ whole genome shotgun (WGS) entry which is preliminary data.</text>
</comment>
<sequence length="119" mass="12669">MRKLVVVCLLCIAPLGATAFAQIYTTPSGRAVLPPPPAPPPPPAITVPQVPTMNSPPPFALQNTTPGYVQEGKPPKQVLKPQKRDSFGQRMSRCLDEGAAMGLGPGQRSAYARNCAHQR</sequence>
<dbReference type="EMBL" id="CCAZ020000001">
    <property type="protein sequence ID" value="CEG07652.1"/>
    <property type="molecule type" value="Genomic_DNA"/>
</dbReference>
<feature type="compositionally biased region" description="Pro residues" evidence="1">
    <location>
        <begin position="33"/>
        <end position="45"/>
    </location>
</feature>
<evidence type="ECO:0000256" key="1">
    <source>
        <dbReference type="SAM" id="MobiDB-lite"/>
    </source>
</evidence>
<protein>
    <submittedName>
        <fullName evidence="3">Uncharacterized protein</fullName>
    </submittedName>
</protein>
<dbReference type="AlphaFoldDB" id="A0A090MMZ5"/>
<organism evidence="3 4">
    <name type="scientific">Afipia felis</name>
    <name type="common">Cat scratch disease bacillus</name>
    <dbReference type="NCBI Taxonomy" id="1035"/>
    <lineage>
        <taxon>Bacteria</taxon>
        <taxon>Pseudomonadati</taxon>
        <taxon>Pseudomonadota</taxon>
        <taxon>Alphaproteobacteria</taxon>
        <taxon>Hyphomicrobiales</taxon>
        <taxon>Nitrobacteraceae</taxon>
        <taxon>Afipia</taxon>
    </lineage>
</organism>